<feature type="region of interest" description="Disordered" evidence="1">
    <location>
        <begin position="1"/>
        <end position="81"/>
    </location>
</feature>
<proteinExistence type="predicted"/>
<feature type="compositionally biased region" description="Low complexity" evidence="1">
    <location>
        <begin position="35"/>
        <end position="50"/>
    </location>
</feature>
<gene>
    <name evidence="2" type="ORF">GFSPODELE1_LOCUS2475</name>
</gene>
<organism evidence="2 3">
    <name type="scientific">Somion occarium</name>
    <dbReference type="NCBI Taxonomy" id="3059160"/>
    <lineage>
        <taxon>Eukaryota</taxon>
        <taxon>Fungi</taxon>
        <taxon>Dikarya</taxon>
        <taxon>Basidiomycota</taxon>
        <taxon>Agaricomycotina</taxon>
        <taxon>Agaricomycetes</taxon>
        <taxon>Polyporales</taxon>
        <taxon>Cerrenaceae</taxon>
        <taxon>Somion</taxon>
    </lineage>
</organism>
<evidence type="ECO:0000313" key="2">
    <source>
        <dbReference type="EMBL" id="CAL1699054.1"/>
    </source>
</evidence>
<dbReference type="EMBL" id="OZ037954">
    <property type="protein sequence ID" value="CAL1699054.1"/>
    <property type="molecule type" value="Genomic_DNA"/>
</dbReference>
<feature type="region of interest" description="Disordered" evidence="1">
    <location>
        <begin position="181"/>
        <end position="279"/>
    </location>
</feature>
<evidence type="ECO:0000256" key="1">
    <source>
        <dbReference type="SAM" id="MobiDB-lite"/>
    </source>
</evidence>
<feature type="compositionally biased region" description="Polar residues" evidence="1">
    <location>
        <begin position="181"/>
        <end position="191"/>
    </location>
</feature>
<dbReference type="Proteomes" id="UP001497453">
    <property type="component" value="Chromosome 11"/>
</dbReference>
<feature type="compositionally biased region" description="Basic residues" evidence="1">
    <location>
        <begin position="57"/>
        <end position="68"/>
    </location>
</feature>
<sequence>MSSPIAIPPTSRHVDHDAAFQSSPYKVPMHNSGMSTPSSSRASSPALSSTEWTSVSPKRRRASRRARSTRTSSASFREVSPSMSGFHNMTIQVETNMTVCADPPKKTTPATVKPESKGPFIYSIRDLLAFSQSLLNQLTLAQLEDVRRVMESIDFSYRRPMNTNRTFRNQTQSNIQVHYENRSQGQDAYESQQEKARRQGQRCCRTGRREGKKRNPVSTLAVNGRSYRGQWNWPQGPKTPQVPRGEEIKVDVDPIAGATKESRVEMSASTVDSHEGGEA</sequence>
<protein>
    <submittedName>
        <fullName evidence="2">Uncharacterized protein</fullName>
    </submittedName>
</protein>
<keyword evidence="3" id="KW-1185">Reference proteome</keyword>
<accession>A0ABP1CX38</accession>
<evidence type="ECO:0000313" key="3">
    <source>
        <dbReference type="Proteomes" id="UP001497453"/>
    </source>
</evidence>
<name>A0ABP1CX38_9APHY</name>
<reference evidence="3" key="1">
    <citation type="submission" date="2024-04" db="EMBL/GenBank/DDBJ databases">
        <authorList>
            <person name="Shaw F."/>
            <person name="Minotto A."/>
        </authorList>
    </citation>
    <scope>NUCLEOTIDE SEQUENCE [LARGE SCALE GENOMIC DNA]</scope>
</reference>